<evidence type="ECO:0000313" key="3">
    <source>
        <dbReference type="Proteomes" id="UP001218188"/>
    </source>
</evidence>
<accession>A0AAD6WX81</accession>
<comment type="caution">
    <text evidence="2">The sequence shown here is derived from an EMBL/GenBank/DDBJ whole genome shotgun (WGS) entry which is preliminary data.</text>
</comment>
<feature type="compositionally biased region" description="Basic and acidic residues" evidence="1">
    <location>
        <begin position="251"/>
        <end position="265"/>
    </location>
</feature>
<reference evidence="2" key="1">
    <citation type="submission" date="2023-03" db="EMBL/GenBank/DDBJ databases">
        <title>Massive genome expansion in bonnet fungi (Mycena s.s.) driven by repeated elements and novel gene families across ecological guilds.</title>
        <authorList>
            <consortium name="Lawrence Berkeley National Laboratory"/>
            <person name="Harder C.B."/>
            <person name="Miyauchi S."/>
            <person name="Viragh M."/>
            <person name="Kuo A."/>
            <person name="Thoen E."/>
            <person name="Andreopoulos B."/>
            <person name="Lu D."/>
            <person name="Skrede I."/>
            <person name="Drula E."/>
            <person name="Henrissat B."/>
            <person name="Morin E."/>
            <person name="Kohler A."/>
            <person name="Barry K."/>
            <person name="LaButti K."/>
            <person name="Morin E."/>
            <person name="Salamov A."/>
            <person name="Lipzen A."/>
            <person name="Mereny Z."/>
            <person name="Hegedus B."/>
            <person name="Baldrian P."/>
            <person name="Stursova M."/>
            <person name="Weitz H."/>
            <person name="Taylor A."/>
            <person name="Grigoriev I.V."/>
            <person name="Nagy L.G."/>
            <person name="Martin F."/>
            <person name="Kauserud H."/>
        </authorList>
    </citation>
    <scope>NUCLEOTIDE SEQUENCE</scope>
    <source>
        <strain evidence="2">CBHHK200</strain>
    </source>
</reference>
<protein>
    <submittedName>
        <fullName evidence="2">Uncharacterized protein</fullName>
    </submittedName>
</protein>
<feature type="region of interest" description="Disordered" evidence="1">
    <location>
        <begin position="1"/>
        <end position="39"/>
    </location>
</feature>
<dbReference type="Proteomes" id="UP001218188">
    <property type="component" value="Unassembled WGS sequence"/>
</dbReference>
<gene>
    <name evidence="2" type="ORF">C8F04DRAFT_1189023</name>
</gene>
<evidence type="ECO:0000256" key="1">
    <source>
        <dbReference type="SAM" id="MobiDB-lite"/>
    </source>
</evidence>
<evidence type="ECO:0000313" key="2">
    <source>
        <dbReference type="EMBL" id="KAJ7028010.1"/>
    </source>
</evidence>
<feature type="region of interest" description="Disordered" evidence="1">
    <location>
        <begin position="242"/>
        <end position="265"/>
    </location>
</feature>
<sequence length="265" mass="30497">MADDEPFNWGSRHRTEELGSTRDRLRGSGIRLGKPGHGKDRRLDMFQVEPSEIWHRESTFLINIRKRDGHSGDSEEMEDSGGKIKTLDRFGSDAFKFRDTSVIEGDGHSNSMVVEGERKRLMNGTMESLVIFRFLVGWLDRTTPQMQALAGQHRRRPIQRPSSVFAVVGNPTTNLECLAQRWVMSPPKWRDCFGAHEADTIVCVKARVHSDGNLMFFAVPCMEIRQLFRQFYWDEQATVSEPMVKPHQRRSRPEIAQRSEEFSSS</sequence>
<name>A0AAD6WX81_9AGAR</name>
<dbReference type="EMBL" id="JARJCM010000117">
    <property type="protein sequence ID" value="KAJ7028010.1"/>
    <property type="molecule type" value="Genomic_DNA"/>
</dbReference>
<organism evidence="2 3">
    <name type="scientific">Mycena alexandri</name>
    <dbReference type="NCBI Taxonomy" id="1745969"/>
    <lineage>
        <taxon>Eukaryota</taxon>
        <taxon>Fungi</taxon>
        <taxon>Dikarya</taxon>
        <taxon>Basidiomycota</taxon>
        <taxon>Agaricomycotina</taxon>
        <taxon>Agaricomycetes</taxon>
        <taxon>Agaricomycetidae</taxon>
        <taxon>Agaricales</taxon>
        <taxon>Marasmiineae</taxon>
        <taxon>Mycenaceae</taxon>
        <taxon>Mycena</taxon>
    </lineage>
</organism>
<dbReference type="AlphaFoldDB" id="A0AAD6WX81"/>
<feature type="compositionally biased region" description="Basic and acidic residues" evidence="1">
    <location>
        <begin position="13"/>
        <end position="26"/>
    </location>
</feature>
<keyword evidence="3" id="KW-1185">Reference proteome</keyword>
<proteinExistence type="predicted"/>